<accession>A0AAW1A402</accession>
<name>A0AAW1A402_9HYME</name>
<organism evidence="1 2">
    <name type="scientific">Tetragonisca angustula</name>
    <dbReference type="NCBI Taxonomy" id="166442"/>
    <lineage>
        <taxon>Eukaryota</taxon>
        <taxon>Metazoa</taxon>
        <taxon>Ecdysozoa</taxon>
        <taxon>Arthropoda</taxon>
        <taxon>Hexapoda</taxon>
        <taxon>Insecta</taxon>
        <taxon>Pterygota</taxon>
        <taxon>Neoptera</taxon>
        <taxon>Endopterygota</taxon>
        <taxon>Hymenoptera</taxon>
        <taxon>Apocrita</taxon>
        <taxon>Aculeata</taxon>
        <taxon>Apoidea</taxon>
        <taxon>Anthophila</taxon>
        <taxon>Apidae</taxon>
        <taxon>Tetragonisca</taxon>
    </lineage>
</organism>
<dbReference type="Proteomes" id="UP001432146">
    <property type="component" value="Unassembled WGS sequence"/>
</dbReference>
<keyword evidence="2" id="KW-1185">Reference proteome</keyword>
<sequence>MIIMYCRAYSRFNLRYSEYDAASSINFRPLQSTSIYPPSVDRPPSYDEVCAAPPPYQSPFNKICMLEPPVPETSHSSYSANQTFPAVNHI</sequence>
<comment type="caution">
    <text evidence="1">The sequence shown here is derived from an EMBL/GenBank/DDBJ whole genome shotgun (WGS) entry which is preliminary data.</text>
</comment>
<reference evidence="1 2" key="1">
    <citation type="submission" date="2024-05" db="EMBL/GenBank/DDBJ databases">
        <title>The nuclear and mitochondrial genome assemblies of Tetragonisca angustula (Apidae: Meliponini), a tiny yet remarkable pollinator in the Neotropics.</title>
        <authorList>
            <person name="Ferrari R."/>
            <person name="Ricardo P.C."/>
            <person name="Dias F.C."/>
            <person name="Araujo N.S."/>
            <person name="Soares D.O."/>
            <person name="Zhou Q.-S."/>
            <person name="Zhu C.-D."/>
            <person name="Coutinho L."/>
            <person name="Airas M.C."/>
            <person name="Batista T.M."/>
        </authorList>
    </citation>
    <scope>NUCLEOTIDE SEQUENCE [LARGE SCALE GENOMIC DNA]</scope>
    <source>
        <strain evidence="1">ASF017062</strain>
        <tissue evidence="1">Abdomen</tissue>
    </source>
</reference>
<evidence type="ECO:0000313" key="2">
    <source>
        <dbReference type="Proteomes" id="UP001432146"/>
    </source>
</evidence>
<proteinExistence type="predicted"/>
<protein>
    <submittedName>
        <fullName evidence="1">Uncharacterized protein</fullName>
    </submittedName>
</protein>
<dbReference type="AlphaFoldDB" id="A0AAW1A402"/>
<dbReference type="EMBL" id="JAWNGG020000073">
    <property type="protein sequence ID" value="KAK9303716.1"/>
    <property type="molecule type" value="Genomic_DNA"/>
</dbReference>
<evidence type="ECO:0000313" key="1">
    <source>
        <dbReference type="EMBL" id="KAK9303716.1"/>
    </source>
</evidence>
<gene>
    <name evidence="1" type="ORF">QLX08_004711</name>
</gene>